<dbReference type="STRING" id="156892.BM477_04050"/>
<keyword evidence="3 5" id="KW-1133">Transmembrane helix</keyword>
<organism evidence="7 8">
    <name type="scientific">Boudabousia marimammalium</name>
    <dbReference type="NCBI Taxonomy" id="156892"/>
    <lineage>
        <taxon>Bacteria</taxon>
        <taxon>Bacillati</taxon>
        <taxon>Actinomycetota</taxon>
        <taxon>Actinomycetes</taxon>
        <taxon>Actinomycetales</taxon>
        <taxon>Actinomycetaceae</taxon>
        <taxon>Boudabousia</taxon>
    </lineage>
</organism>
<keyword evidence="2 5" id="KW-0812">Transmembrane</keyword>
<dbReference type="GO" id="GO:0005886">
    <property type="term" value="C:plasma membrane"/>
    <property type="evidence" value="ECO:0007669"/>
    <property type="project" value="TreeGrafter"/>
</dbReference>
<dbReference type="RefSeq" id="WP_075361391.1">
    <property type="nucleotide sequence ID" value="NZ_MPDM01000003.1"/>
</dbReference>
<dbReference type="PANTHER" id="PTHR33507">
    <property type="entry name" value="INNER MEMBRANE PROTEIN YBBJ"/>
    <property type="match status" value="1"/>
</dbReference>
<dbReference type="InterPro" id="IPR052165">
    <property type="entry name" value="Membrane_assoc_protease"/>
</dbReference>
<dbReference type="InterPro" id="IPR002810">
    <property type="entry name" value="NfeD-like_C"/>
</dbReference>
<evidence type="ECO:0000256" key="1">
    <source>
        <dbReference type="ARBA" id="ARBA00004141"/>
    </source>
</evidence>
<evidence type="ECO:0000256" key="4">
    <source>
        <dbReference type="ARBA" id="ARBA00023136"/>
    </source>
</evidence>
<feature type="domain" description="NfeD-like C-terminal" evidence="6">
    <location>
        <begin position="84"/>
        <end position="139"/>
    </location>
</feature>
<dbReference type="AlphaFoldDB" id="A0A1Q5PR71"/>
<comment type="subcellular location">
    <subcellularLocation>
        <location evidence="1">Membrane</location>
        <topology evidence="1">Multi-pass membrane protein</topology>
    </subcellularLocation>
</comment>
<keyword evidence="4 5" id="KW-0472">Membrane</keyword>
<evidence type="ECO:0000256" key="5">
    <source>
        <dbReference type="SAM" id="Phobius"/>
    </source>
</evidence>
<name>A0A1Q5PR71_9ACTO</name>
<feature type="transmembrane region" description="Helical" evidence="5">
    <location>
        <begin position="50"/>
        <end position="68"/>
    </location>
</feature>
<dbReference type="Gene3D" id="2.40.50.140">
    <property type="entry name" value="Nucleic acid-binding proteins"/>
    <property type="match status" value="1"/>
</dbReference>
<evidence type="ECO:0000313" key="8">
    <source>
        <dbReference type="Proteomes" id="UP000186465"/>
    </source>
</evidence>
<reference evidence="8" key="1">
    <citation type="submission" date="2016-11" db="EMBL/GenBank/DDBJ databases">
        <title>Actinomyces gypaetusis sp. nov. isolated from Gypaetus barbatus in Qinghai Tibet Plateau China.</title>
        <authorList>
            <person name="Meng X."/>
        </authorList>
    </citation>
    <scope>NUCLEOTIDE SEQUENCE [LARGE SCALE GENOMIC DNA]</scope>
    <source>
        <strain evidence="8">DSM 15383</strain>
    </source>
</reference>
<evidence type="ECO:0000256" key="2">
    <source>
        <dbReference type="ARBA" id="ARBA00022692"/>
    </source>
</evidence>
<accession>A0A1Q5PR71</accession>
<evidence type="ECO:0000313" key="7">
    <source>
        <dbReference type="EMBL" id="OKL50064.1"/>
    </source>
</evidence>
<gene>
    <name evidence="7" type="ORF">BM477_04050</name>
</gene>
<evidence type="ECO:0000256" key="3">
    <source>
        <dbReference type="ARBA" id="ARBA00022989"/>
    </source>
</evidence>
<dbReference type="EMBL" id="MPDM01000003">
    <property type="protein sequence ID" value="OKL50064.1"/>
    <property type="molecule type" value="Genomic_DNA"/>
</dbReference>
<dbReference type="InterPro" id="IPR012340">
    <property type="entry name" value="NA-bd_OB-fold"/>
</dbReference>
<evidence type="ECO:0000259" key="6">
    <source>
        <dbReference type="Pfam" id="PF01957"/>
    </source>
</evidence>
<protein>
    <recommendedName>
        <fullName evidence="6">NfeD-like C-terminal domain-containing protein</fullName>
    </recommendedName>
</protein>
<comment type="caution">
    <text evidence="7">The sequence shown here is derived from an EMBL/GenBank/DDBJ whole genome shotgun (WGS) entry which is preliminary data.</text>
</comment>
<dbReference type="Proteomes" id="UP000186465">
    <property type="component" value="Unassembled WGS sequence"/>
</dbReference>
<dbReference type="OrthoDB" id="3174252at2"/>
<dbReference type="SUPFAM" id="SSF141322">
    <property type="entry name" value="NfeD domain-like"/>
    <property type="match status" value="1"/>
</dbReference>
<sequence>MNPIWWLLAALVLVIIEVMVVDLTFLMLAGGALSGAITAWVKPDSLTIQVVVFVVVSLLLLFGVKPWARAHFKKRSPNLVTNVAGLVGKSVEITETVTKDSGRVRISGQIWSARSEDGSVITPGTQAFVAGIDGATAVISLTSHDKSQSE</sequence>
<dbReference type="PANTHER" id="PTHR33507:SF3">
    <property type="entry name" value="INNER MEMBRANE PROTEIN YBBJ"/>
    <property type="match status" value="1"/>
</dbReference>
<proteinExistence type="predicted"/>
<dbReference type="Pfam" id="PF01957">
    <property type="entry name" value="NfeD"/>
    <property type="match status" value="1"/>
</dbReference>
<keyword evidence="8" id="KW-1185">Reference proteome</keyword>